<dbReference type="AlphaFoldDB" id="A0A9N7TMM1"/>
<dbReference type="EMBL" id="CADEAL010000176">
    <property type="protein sequence ID" value="CAB1415835.1"/>
    <property type="molecule type" value="Genomic_DNA"/>
</dbReference>
<name>A0A9N7TMM1_PLEPL</name>
<accession>A0A9N7TMM1</accession>
<sequence length="113" mass="12033">MYTSVALGARGLRRSPHTSLMAICGHYGPPMSHGRACECSCCSSRASIVGFNCNTAAADVHQPVSGPSCGLDHSGEVQESDEAGTVQNVHLVLPWPSERPWSSQTGYYLDHMA</sequence>
<dbReference type="Proteomes" id="UP001153269">
    <property type="component" value="Unassembled WGS sequence"/>
</dbReference>
<protein>
    <submittedName>
        <fullName evidence="1">Uncharacterized protein</fullName>
    </submittedName>
</protein>
<keyword evidence="2" id="KW-1185">Reference proteome</keyword>
<comment type="caution">
    <text evidence="1">The sequence shown here is derived from an EMBL/GenBank/DDBJ whole genome shotgun (WGS) entry which is preliminary data.</text>
</comment>
<proteinExistence type="predicted"/>
<evidence type="ECO:0000313" key="1">
    <source>
        <dbReference type="EMBL" id="CAB1415835.1"/>
    </source>
</evidence>
<reference evidence="1" key="1">
    <citation type="submission" date="2020-03" db="EMBL/GenBank/DDBJ databases">
        <authorList>
            <person name="Weist P."/>
        </authorList>
    </citation>
    <scope>NUCLEOTIDE SEQUENCE</scope>
</reference>
<gene>
    <name evidence="1" type="ORF">PLEPLA_LOCUS3553</name>
</gene>
<organism evidence="1 2">
    <name type="scientific">Pleuronectes platessa</name>
    <name type="common">European plaice</name>
    <dbReference type="NCBI Taxonomy" id="8262"/>
    <lineage>
        <taxon>Eukaryota</taxon>
        <taxon>Metazoa</taxon>
        <taxon>Chordata</taxon>
        <taxon>Craniata</taxon>
        <taxon>Vertebrata</taxon>
        <taxon>Euteleostomi</taxon>
        <taxon>Actinopterygii</taxon>
        <taxon>Neopterygii</taxon>
        <taxon>Teleostei</taxon>
        <taxon>Neoteleostei</taxon>
        <taxon>Acanthomorphata</taxon>
        <taxon>Carangaria</taxon>
        <taxon>Pleuronectiformes</taxon>
        <taxon>Pleuronectoidei</taxon>
        <taxon>Pleuronectidae</taxon>
        <taxon>Pleuronectes</taxon>
    </lineage>
</organism>
<evidence type="ECO:0000313" key="2">
    <source>
        <dbReference type="Proteomes" id="UP001153269"/>
    </source>
</evidence>